<protein>
    <submittedName>
        <fullName evidence="2">Uncharacterized protein</fullName>
    </submittedName>
</protein>
<evidence type="ECO:0000256" key="1">
    <source>
        <dbReference type="SAM" id="MobiDB-lite"/>
    </source>
</evidence>
<dbReference type="AlphaFoldDB" id="A0AAD6ZLZ7"/>
<dbReference type="EMBL" id="JARIHO010000038">
    <property type="protein sequence ID" value="KAJ7328806.1"/>
    <property type="molecule type" value="Genomic_DNA"/>
</dbReference>
<sequence length="204" mass="23579">MSEARDKPQPSPQLHEGVSSFAENQRLKRRRLLQTDGENAGRHSVQRNNECFQGGRGQIRKNFVSIESEEAVYSTSFSNRQATQTRKKSISTESWSRLVADLDLDFVSDRKCESEKGKLWLVVIDRLIRLEFLTHEKRNCPKQKGDRKSSAEFILVGRLHFTFDEILTAISPPRCQYASTMPEFSTKVRLWKLDRGDATKYSHK</sequence>
<accession>A0AAD6ZLZ7</accession>
<reference evidence="2" key="1">
    <citation type="submission" date="2023-03" db="EMBL/GenBank/DDBJ databases">
        <title>Massive genome expansion in bonnet fungi (Mycena s.s.) driven by repeated elements and novel gene families across ecological guilds.</title>
        <authorList>
            <consortium name="Lawrence Berkeley National Laboratory"/>
            <person name="Harder C.B."/>
            <person name="Miyauchi S."/>
            <person name="Viragh M."/>
            <person name="Kuo A."/>
            <person name="Thoen E."/>
            <person name="Andreopoulos B."/>
            <person name="Lu D."/>
            <person name="Skrede I."/>
            <person name="Drula E."/>
            <person name="Henrissat B."/>
            <person name="Morin E."/>
            <person name="Kohler A."/>
            <person name="Barry K."/>
            <person name="LaButti K."/>
            <person name="Morin E."/>
            <person name="Salamov A."/>
            <person name="Lipzen A."/>
            <person name="Mereny Z."/>
            <person name="Hegedus B."/>
            <person name="Baldrian P."/>
            <person name="Stursova M."/>
            <person name="Weitz H."/>
            <person name="Taylor A."/>
            <person name="Grigoriev I.V."/>
            <person name="Nagy L.G."/>
            <person name="Martin F."/>
            <person name="Kauserud H."/>
        </authorList>
    </citation>
    <scope>NUCLEOTIDE SEQUENCE</scope>
    <source>
        <strain evidence="2">CBHHK002</strain>
    </source>
</reference>
<proteinExistence type="predicted"/>
<comment type="caution">
    <text evidence="2">The sequence shown here is derived from an EMBL/GenBank/DDBJ whole genome shotgun (WGS) entry which is preliminary data.</text>
</comment>
<name>A0AAD6ZLZ7_9AGAR</name>
<evidence type="ECO:0000313" key="2">
    <source>
        <dbReference type="EMBL" id="KAJ7328806.1"/>
    </source>
</evidence>
<keyword evidence="3" id="KW-1185">Reference proteome</keyword>
<feature type="region of interest" description="Disordered" evidence="1">
    <location>
        <begin position="1"/>
        <end position="51"/>
    </location>
</feature>
<evidence type="ECO:0000313" key="3">
    <source>
        <dbReference type="Proteomes" id="UP001218218"/>
    </source>
</evidence>
<gene>
    <name evidence="2" type="ORF">DFH08DRAFT_815570</name>
</gene>
<organism evidence="2 3">
    <name type="scientific">Mycena albidolilacea</name>
    <dbReference type="NCBI Taxonomy" id="1033008"/>
    <lineage>
        <taxon>Eukaryota</taxon>
        <taxon>Fungi</taxon>
        <taxon>Dikarya</taxon>
        <taxon>Basidiomycota</taxon>
        <taxon>Agaricomycotina</taxon>
        <taxon>Agaricomycetes</taxon>
        <taxon>Agaricomycetidae</taxon>
        <taxon>Agaricales</taxon>
        <taxon>Marasmiineae</taxon>
        <taxon>Mycenaceae</taxon>
        <taxon>Mycena</taxon>
    </lineage>
</organism>
<dbReference type="Proteomes" id="UP001218218">
    <property type="component" value="Unassembled WGS sequence"/>
</dbReference>